<protein>
    <submittedName>
        <fullName evidence="1">Uncharacterized protein</fullName>
    </submittedName>
</protein>
<accession>A0A978UCN6</accession>
<evidence type="ECO:0000313" key="2">
    <source>
        <dbReference type="Proteomes" id="UP000813462"/>
    </source>
</evidence>
<comment type="caution">
    <text evidence="1">The sequence shown here is derived from an EMBL/GenBank/DDBJ whole genome shotgun (WGS) entry which is preliminary data.</text>
</comment>
<reference evidence="1" key="1">
    <citation type="journal article" date="2021" name="Front. Plant Sci.">
        <title>Chromosome-Scale Genome Assembly for Chinese Sour Jujube and Insights Into Its Genome Evolution and Domestication Signature.</title>
        <authorList>
            <person name="Shen L.-Y."/>
            <person name="Luo H."/>
            <person name="Wang X.-L."/>
            <person name="Wang X.-M."/>
            <person name="Qiu X.-J."/>
            <person name="Liu H."/>
            <person name="Zhou S.-S."/>
            <person name="Jia K.-H."/>
            <person name="Nie S."/>
            <person name="Bao Y.-T."/>
            <person name="Zhang R.-G."/>
            <person name="Yun Q.-Z."/>
            <person name="Chai Y.-H."/>
            <person name="Lu J.-Y."/>
            <person name="Li Y."/>
            <person name="Zhao S.-W."/>
            <person name="Mao J.-F."/>
            <person name="Jia S.-G."/>
            <person name="Mao Y.-M."/>
        </authorList>
    </citation>
    <scope>NUCLEOTIDE SEQUENCE</scope>
    <source>
        <strain evidence="1">AT0</strain>
        <tissue evidence="1">Leaf</tissue>
    </source>
</reference>
<sequence>MLQQIIMAFFSHGYQCSATIGTYILILNTSKYTSKSQFPSLIAQSCKKPRTLSLQPVQGLVLGLPDLWKTTISGTLANWSHEMSFAKFPTYFLVTNWEGKPVS</sequence>
<name>A0A978UCN6_ZIZJJ</name>
<gene>
    <name evidence="1" type="ORF">FEM48_Zijuj12G0100200</name>
</gene>
<dbReference type="AlphaFoldDB" id="A0A978UCN6"/>
<dbReference type="Proteomes" id="UP000813462">
    <property type="component" value="Unassembled WGS sequence"/>
</dbReference>
<organism evidence="1 2">
    <name type="scientific">Ziziphus jujuba var. spinosa</name>
    <dbReference type="NCBI Taxonomy" id="714518"/>
    <lineage>
        <taxon>Eukaryota</taxon>
        <taxon>Viridiplantae</taxon>
        <taxon>Streptophyta</taxon>
        <taxon>Embryophyta</taxon>
        <taxon>Tracheophyta</taxon>
        <taxon>Spermatophyta</taxon>
        <taxon>Magnoliopsida</taxon>
        <taxon>eudicotyledons</taxon>
        <taxon>Gunneridae</taxon>
        <taxon>Pentapetalae</taxon>
        <taxon>rosids</taxon>
        <taxon>fabids</taxon>
        <taxon>Rosales</taxon>
        <taxon>Rhamnaceae</taxon>
        <taxon>Paliureae</taxon>
        <taxon>Ziziphus</taxon>
    </lineage>
</organism>
<evidence type="ECO:0000313" key="1">
    <source>
        <dbReference type="EMBL" id="KAH7512529.1"/>
    </source>
</evidence>
<proteinExistence type="predicted"/>
<dbReference type="EMBL" id="JAEACU010000012">
    <property type="protein sequence ID" value="KAH7512529.1"/>
    <property type="molecule type" value="Genomic_DNA"/>
</dbReference>